<proteinExistence type="predicted"/>
<evidence type="ECO:0000313" key="2">
    <source>
        <dbReference type="Proteomes" id="UP000290365"/>
    </source>
</evidence>
<dbReference type="OrthoDB" id="163452at2"/>
<accession>A0A4P6JVX1</accession>
<organism evidence="1 2">
    <name type="scientific">Ktedonosporobacter rubrisoli</name>
    <dbReference type="NCBI Taxonomy" id="2509675"/>
    <lineage>
        <taxon>Bacteria</taxon>
        <taxon>Bacillati</taxon>
        <taxon>Chloroflexota</taxon>
        <taxon>Ktedonobacteria</taxon>
        <taxon>Ktedonobacterales</taxon>
        <taxon>Ktedonosporobacteraceae</taxon>
        <taxon>Ktedonosporobacter</taxon>
    </lineage>
</organism>
<sequence>MNTQPLEMVTNVENTVSETDVLAQSGFTQDEIISLLWLRQWYQNGGSDRVEVLRQLEFLRLLIVNGKIEP</sequence>
<dbReference type="RefSeq" id="WP_129890179.1">
    <property type="nucleotide sequence ID" value="NZ_CP035758.1"/>
</dbReference>
<dbReference type="AlphaFoldDB" id="A0A4P6JVX1"/>
<gene>
    <name evidence="1" type="ORF">EPA93_25350</name>
</gene>
<protein>
    <submittedName>
        <fullName evidence="1">Uncharacterized protein</fullName>
    </submittedName>
</protein>
<dbReference type="Proteomes" id="UP000290365">
    <property type="component" value="Chromosome"/>
</dbReference>
<name>A0A4P6JVX1_KTERU</name>
<evidence type="ECO:0000313" key="1">
    <source>
        <dbReference type="EMBL" id="QBD79126.1"/>
    </source>
</evidence>
<dbReference type="EMBL" id="CP035758">
    <property type="protein sequence ID" value="QBD79126.1"/>
    <property type="molecule type" value="Genomic_DNA"/>
</dbReference>
<keyword evidence="2" id="KW-1185">Reference proteome</keyword>
<dbReference type="KEGG" id="kbs:EPA93_25350"/>
<reference evidence="1 2" key="1">
    <citation type="submission" date="2019-01" db="EMBL/GenBank/DDBJ databases">
        <title>Ktedonosporobacter rubrisoli SCAWS-G2.</title>
        <authorList>
            <person name="Huang Y."/>
            <person name="Yan B."/>
        </authorList>
    </citation>
    <scope>NUCLEOTIDE SEQUENCE [LARGE SCALE GENOMIC DNA]</scope>
    <source>
        <strain evidence="1 2">SCAWS-G2</strain>
    </source>
</reference>